<protein>
    <submittedName>
        <fullName evidence="3">DNTP triphosphohydrolase</fullName>
        <ecNumber evidence="3">3.1.5.1</ecNumber>
    </submittedName>
</protein>
<dbReference type="InterPro" id="IPR023293">
    <property type="entry name" value="dGTP_triP_hydro_central_sf"/>
</dbReference>
<dbReference type="Gene3D" id="1.10.3550.10">
    <property type="entry name" value="eoxyguanosinetriphosphate triphosphohydrolase domain-like"/>
    <property type="match status" value="1"/>
</dbReference>
<sequence>MNWENLISTTRRKDIHGDRAQPLNAGGDRTEIERDYDRVLFSTPVRRLADKTQVFPLEKNDSVRTRLTHSHEVSNIARSIGVALVYRQGSEFSSDRYRRDLPSILATVGLAHDIGNPPFGHQGEYAIGDWFKKNRAIAFDFLSCDDLMLPPEVKERMRLDFENFEGNAQALRVLTKLQIVNDNFGLNLTCGALAALMKYPVTSEKTDKSNIATKKFGCFHSELDVVSDVWVQTGLKEGLRHPLTFLMEASDDIAYSVLDVEDAVKKGLVSYRDLISYLETKSDGETEVDDVIKDVCDRAQAQHKKHRHANLSPSEINDLSTQMFRVFAIGKMVSAVIEAFLDRQSEIESGNLKNELISISGAALLCKKLKKFAFENAYKHRSVLELELEGHKVIHSIMDMLWPAIVSRGNPQQETKGHPGTPYEKYAYGRISENYRRVFESPSENLPLGYRRCQLLADMISGMTDSFAISFERELRGLRC</sequence>
<evidence type="ECO:0000313" key="3">
    <source>
        <dbReference type="EMBL" id="AYF00626.1"/>
    </source>
</evidence>
<dbReference type="SMART" id="SM00471">
    <property type="entry name" value="HDc"/>
    <property type="match status" value="1"/>
</dbReference>
<dbReference type="AlphaFoldDB" id="A0A386UJG7"/>
<organism evidence="3 4">
    <name type="scientific">Paracoccus yeei</name>
    <dbReference type="NCBI Taxonomy" id="147645"/>
    <lineage>
        <taxon>Bacteria</taxon>
        <taxon>Pseudomonadati</taxon>
        <taxon>Pseudomonadota</taxon>
        <taxon>Alphaproteobacteria</taxon>
        <taxon>Rhodobacterales</taxon>
        <taxon>Paracoccaceae</taxon>
        <taxon>Paracoccus</taxon>
    </lineage>
</organism>
<dbReference type="GO" id="GO:0006203">
    <property type="term" value="P:dGTP catabolic process"/>
    <property type="evidence" value="ECO:0007669"/>
    <property type="project" value="TreeGrafter"/>
</dbReference>
<dbReference type="GO" id="GO:0008832">
    <property type="term" value="F:dGTPase activity"/>
    <property type="evidence" value="ECO:0007669"/>
    <property type="project" value="UniProtKB-EC"/>
</dbReference>
<dbReference type="PANTHER" id="PTHR11373">
    <property type="entry name" value="DEOXYNUCLEOSIDE TRIPHOSPHATE TRIPHOSPHOHYDROLASE"/>
    <property type="match status" value="1"/>
</dbReference>
<dbReference type="InterPro" id="IPR027432">
    <property type="entry name" value="dGTP_triphosphohydrolase_C"/>
</dbReference>
<evidence type="ECO:0000313" key="4">
    <source>
        <dbReference type="Proteomes" id="UP000272010"/>
    </source>
</evidence>
<dbReference type="Proteomes" id="UP000272010">
    <property type="component" value="Chromosome"/>
</dbReference>
<dbReference type="InterPro" id="IPR006261">
    <property type="entry name" value="dGTPase"/>
</dbReference>
<dbReference type="Gene3D" id="1.10.3210.10">
    <property type="entry name" value="Hypothetical protein af1432"/>
    <property type="match status" value="1"/>
</dbReference>
<dbReference type="EMBL" id="CP031078">
    <property type="protein sequence ID" value="AYF00626.1"/>
    <property type="molecule type" value="Genomic_DNA"/>
</dbReference>
<dbReference type="Gene3D" id="1.10.3410.10">
    <property type="entry name" value="putative deoxyguanosinetriphosphate triphosphohydrolase like domain"/>
    <property type="match status" value="1"/>
</dbReference>
<dbReference type="RefSeq" id="WP_120440919.1">
    <property type="nucleotide sequence ID" value="NZ_CP031078.1"/>
</dbReference>
<dbReference type="PANTHER" id="PTHR11373:SF32">
    <property type="entry name" value="DEOXYGUANOSINETRIPHOSPHATE TRIPHOSPHOHYDROLASE"/>
    <property type="match status" value="1"/>
</dbReference>
<evidence type="ECO:0000259" key="2">
    <source>
        <dbReference type="SMART" id="SM00471"/>
    </source>
</evidence>
<reference evidence="4" key="1">
    <citation type="submission" date="2018-07" db="EMBL/GenBank/DDBJ databases">
        <title>Genome Structure of the Opportunistic Pathogen Paracoccus yeei (Alphaproteobacteria) and Identification of Putative Virulence Factors.</title>
        <authorList>
            <person name="Lasek R."/>
            <person name="Szuplewska M."/>
            <person name="Mitura M."/>
            <person name="Decewicz P."/>
            <person name="Chmielowska C."/>
            <person name="Pawlot A."/>
            <person name="Sentkowska D."/>
            <person name="Czarnecki J."/>
            <person name="Bartosik D."/>
        </authorList>
    </citation>
    <scope>NUCLEOTIDE SEQUENCE [LARGE SCALE GENOMIC DNA]</scope>
    <source>
        <strain evidence="4">CCUG 32053</strain>
    </source>
</reference>
<dbReference type="InterPro" id="IPR003607">
    <property type="entry name" value="HD/PDEase_dom"/>
</dbReference>
<dbReference type="InterPro" id="IPR050135">
    <property type="entry name" value="dGTPase-like"/>
</dbReference>
<proteinExistence type="predicted"/>
<feature type="domain" description="HD/PDEase" evidence="2">
    <location>
        <begin position="62"/>
        <end position="265"/>
    </location>
</feature>
<evidence type="ECO:0000256" key="1">
    <source>
        <dbReference type="ARBA" id="ARBA00022801"/>
    </source>
</evidence>
<name>A0A386UJG7_9RHOB</name>
<dbReference type="EC" id="3.1.5.1" evidence="3"/>
<gene>
    <name evidence="3" type="ORF">PY32053_00962</name>
</gene>
<dbReference type="InterPro" id="IPR006674">
    <property type="entry name" value="HD_domain"/>
</dbReference>
<keyword evidence="1 3" id="KW-0378">Hydrolase</keyword>
<dbReference type="NCBIfam" id="TIGR01353">
    <property type="entry name" value="dGTP_triPase"/>
    <property type="match status" value="1"/>
</dbReference>
<accession>A0A386UJG7</accession>
<dbReference type="SUPFAM" id="SSF109604">
    <property type="entry name" value="HD-domain/PDEase-like"/>
    <property type="match status" value="1"/>
</dbReference>
<dbReference type="Pfam" id="PF01966">
    <property type="entry name" value="HD"/>
    <property type="match status" value="1"/>
</dbReference>